<dbReference type="CDD" id="cd05233">
    <property type="entry name" value="SDR_c"/>
    <property type="match status" value="1"/>
</dbReference>
<dbReference type="AlphaFoldDB" id="A0A6A6DIM6"/>
<dbReference type="PRINTS" id="PR00081">
    <property type="entry name" value="GDHRDH"/>
</dbReference>
<dbReference type="InterPro" id="IPR036291">
    <property type="entry name" value="NAD(P)-bd_dom_sf"/>
</dbReference>
<gene>
    <name evidence="4" type="ORF">K469DRAFT_600495</name>
</gene>
<keyword evidence="3" id="KW-0560">Oxidoreductase</keyword>
<dbReference type="PANTHER" id="PTHR43618:SF2">
    <property type="entry name" value="CHAIN DEHYDROGENASE, PUTATIVE (AFU_ORTHOLOGUE AFUA_6G06930)-RELATED"/>
    <property type="match status" value="1"/>
</dbReference>
<sequence>MPYNLKSRNVLITGGSRGLGEVLAHTFAKEGCNIAINYFNRVEAAEDVKKAIVEKYGINACVVKGDASVTAECKRSVEEATSQLGGLDIVIANAGWTKFTEFSDLNAMNEDEWDKCWAANVKGPLALLKAAKPTFNANPEGGVFLISSSIAAVSQGGSSMAYAVTKAAQVQLMKCLASTQGPKIRINAVLPGLLLTEWGLRYPPEKIEFMKNLAVLKHETDLQDCADVFVMLAKNTSMTGMKVQIDAGLNIQGS</sequence>
<name>A0A6A6DIM6_9PEZI</name>
<dbReference type="PANTHER" id="PTHR43618">
    <property type="entry name" value="7-ALPHA-HYDROXYSTEROID DEHYDROGENASE"/>
    <property type="match status" value="1"/>
</dbReference>
<dbReference type="Pfam" id="PF13561">
    <property type="entry name" value="adh_short_C2"/>
    <property type="match status" value="1"/>
</dbReference>
<evidence type="ECO:0000313" key="4">
    <source>
        <dbReference type="EMBL" id="KAF2178099.1"/>
    </source>
</evidence>
<protein>
    <submittedName>
        <fullName evidence="4">Short chain dehydrogenase/reductase</fullName>
    </submittedName>
</protein>
<evidence type="ECO:0000256" key="2">
    <source>
        <dbReference type="ARBA" id="ARBA00022857"/>
    </source>
</evidence>
<proteinExistence type="inferred from homology"/>
<dbReference type="Gene3D" id="3.40.50.720">
    <property type="entry name" value="NAD(P)-binding Rossmann-like Domain"/>
    <property type="match status" value="1"/>
</dbReference>
<dbReference type="InterPro" id="IPR052178">
    <property type="entry name" value="Sec_Metab_Biosynth_SDR"/>
</dbReference>
<dbReference type="OrthoDB" id="37659at2759"/>
<accession>A0A6A6DIM6</accession>
<keyword evidence="5" id="KW-1185">Reference proteome</keyword>
<evidence type="ECO:0000313" key="5">
    <source>
        <dbReference type="Proteomes" id="UP000800200"/>
    </source>
</evidence>
<dbReference type="InterPro" id="IPR002347">
    <property type="entry name" value="SDR_fam"/>
</dbReference>
<evidence type="ECO:0000256" key="3">
    <source>
        <dbReference type="ARBA" id="ARBA00023002"/>
    </source>
</evidence>
<evidence type="ECO:0000256" key="1">
    <source>
        <dbReference type="ARBA" id="ARBA00006484"/>
    </source>
</evidence>
<dbReference type="GO" id="GO:0016491">
    <property type="term" value="F:oxidoreductase activity"/>
    <property type="evidence" value="ECO:0007669"/>
    <property type="project" value="UniProtKB-KW"/>
</dbReference>
<reference evidence="4" key="1">
    <citation type="journal article" date="2020" name="Stud. Mycol.">
        <title>101 Dothideomycetes genomes: a test case for predicting lifestyles and emergence of pathogens.</title>
        <authorList>
            <person name="Haridas S."/>
            <person name="Albert R."/>
            <person name="Binder M."/>
            <person name="Bloem J."/>
            <person name="Labutti K."/>
            <person name="Salamov A."/>
            <person name="Andreopoulos B."/>
            <person name="Baker S."/>
            <person name="Barry K."/>
            <person name="Bills G."/>
            <person name="Bluhm B."/>
            <person name="Cannon C."/>
            <person name="Castanera R."/>
            <person name="Culley D."/>
            <person name="Daum C."/>
            <person name="Ezra D."/>
            <person name="Gonzalez J."/>
            <person name="Henrissat B."/>
            <person name="Kuo A."/>
            <person name="Liang C."/>
            <person name="Lipzen A."/>
            <person name="Lutzoni F."/>
            <person name="Magnuson J."/>
            <person name="Mondo S."/>
            <person name="Nolan M."/>
            <person name="Ohm R."/>
            <person name="Pangilinan J."/>
            <person name="Park H.-J."/>
            <person name="Ramirez L."/>
            <person name="Alfaro M."/>
            <person name="Sun H."/>
            <person name="Tritt A."/>
            <person name="Yoshinaga Y."/>
            <person name="Zwiers L.-H."/>
            <person name="Turgeon B."/>
            <person name="Goodwin S."/>
            <person name="Spatafora J."/>
            <person name="Crous P."/>
            <person name="Grigoriev I."/>
        </authorList>
    </citation>
    <scope>NUCLEOTIDE SEQUENCE</scope>
    <source>
        <strain evidence="4">CBS 207.26</strain>
    </source>
</reference>
<comment type="similarity">
    <text evidence="1">Belongs to the short-chain dehydrogenases/reductases (SDR) family.</text>
</comment>
<organism evidence="4 5">
    <name type="scientific">Zopfia rhizophila CBS 207.26</name>
    <dbReference type="NCBI Taxonomy" id="1314779"/>
    <lineage>
        <taxon>Eukaryota</taxon>
        <taxon>Fungi</taxon>
        <taxon>Dikarya</taxon>
        <taxon>Ascomycota</taxon>
        <taxon>Pezizomycotina</taxon>
        <taxon>Dothideomycetes</taxon>
        <taxon>Dothideomycetes incertae sedis</taxon>
        <taxon>Zopfiaceae</taxon>
        <taxon>Zopfia</taxon>
    </lineage>
</organism>
<dbReference type="EMBL" id="ML994678">
    <property type="protein sequence ID" value="KAF2178099.1"/>
    <property type="molecule type" value="Genomic_DNA"/>
</dbReference>
<dbReference type="SUPFAM" id="SSF51735">
    <property type="entry name" value="NAD(P)-binding Rossmann-fold domains"/>
    <property type="match status" value="1"/>
</dbReference>
<keyword evidence="2" id="KW-0521">NADP</keyword>
<dbReference type="Proteomes" id="UP000800200">
    <property type="component" value="Unassembled WGS sequence"/>
</dbReference>